<dbReference type="Proteomes" id="UP000749559">
    <property type="component" value="Unassembled WGS sequence"/>
</dbReference>
<evidence type="ECO:0000259" key="1">
    <source>
        <dbReference type="Pfam" id="PF07699"/>
    </source>
</evidence>
<dbReference type="EMBL" id="CAIIXF020000010">
    <property type="protein sequence ID" value="CAH1797041.1"/>
    <property type="molecule type" value="Genomic_DNA"/>
</dbReference>
<gene>
    <name evidence="2" type="ORF">OFUS_LOCUS21382</name>
</gene>
<evidence type="ECO:0000313" key="2">
    <source>
        <dbReference type="EMBL" id="CAH1797041.1"/>
    </source>
</evidence>
<dbReference type="InterPro" id="IPR009030">
    <property type="entry name" value="Growth_fac_rcpt_cys_sf"/>
</dbReference>
<organism evidence="2 3">
    <name type="scientific">Owenia fusiformis</name>
    <name type="common">Polychaete worm</name>
    <dbReference type="NCBI Taxonomy" id="6347"/>
    <lineage>
        <taxon>Eukaryota</taxon>
        <taxon>Metazoa</taxon>
        <taxon>Spiralia</taxon>
        <taxon>Lophotrochozoa</taxon>
        <taxon>Annelida</taxon>
        <taxon>Polychaeta</taxon>
        <taxon>Sedentaria</taxon>
        <taxon>Canalipalpata</taxon>
        <taxon>Sabellida</taxon>
        <taxon>Oweniida</taxon>
        <taxon>Oweniidae</taxon>
        <taxon>Owenia</taxon>
    </lineage>
</organism>
<evidence type="ECO:0000313" key="3">
    <source>
        <dbReference type="Proteomes" id="UP000749559"/>
    </source>
</evidence>
<dbReference type="SMART" id="SM01411">
    <property type="entry name" value="Ephrin_rec_like"/>
    <property type="match status" value="22"/>
</dbReference>
<accession>A0A8S4PU85</accession>
<reference evidence="2" key="1">
    <citation type="submission" date="2022-03" db="EMBL/GenBank/DDBJ databases">
        <authorList>
            <person name="Martin C."/>
        </authorList>
    </citation>
    <scope>NUCLEOTIDE SEQUENCE</scope>
</reference>
<dbReference type="PANTHER" id="PTHR46104:SF1">
    <property type="entry name" value="GENE 9195-RELATED"/>
    <property type="match status" value="1"/>
</dbReference>
<feature type="non-terminal residue" evidence="2">
    <location>
        <position position="1559"/>
    </location>
</feature>
<proteinExistence type="predicted"/>
<dbReference type="InterPro" id="IPR011641">
    <property type="entry name" value="Tyr-kin_ephrin_A/B_rcpt-like"/>
</dbReference>
<dbReference type="PANTHER" id="PTHR46104">
    <property type="entry name" value="GENE 9195-RELATED-RELATED"/>
    <property type="match status" value="1"/>
</dbReference>
<dbReference type="OrthoDB" id="439917at2759"/>
<dbReference type="Gene3D" id="2.10.50.10">
    <property type="entry name" value="Tumor Necrosis Factor Receptor, subunit A, domain 2"/>
    <property type="match status" value="11"/>
</dbReference>
<name>A0A8S4PU85_OWEFU</name>
<feature type="domain" description="Tyrosine-protein kinase ephrin type A/B receptor-like" evidence="1">
    <location>
        <begin position="1060"/>
        <end position="1101"/>
    </location>
</feature>
<dbReference type="SUPFAM" id="SSF57184">
    <property type="entry name" value="Growth factor receptor domain"/>
    <property type="match status" value="6"/>
</dbReference>
<keyword evidence="3" id="KW-1185">Reference proteome</keyword>
<comment type="caution">
    <text evidence="2">The sequence shown here is derived from an EMBL/GenBank/DDBJ whole genome shotgun (WGS) entry which is preliminary data.</text>
</comment>
<protein>
    <recommendedName>
        <fullName evidence="1">Tyrosine-protein kinase ephrin type A/B receptor-like domain-containing protein</fullName>
    </recommendedName>
</protein>
<dbReference type="Pfam" id="PF07699">
    <property type="entry name" value="Ephrin_rec_like"/>
    <property type="match status" value="1"/>
</dbReference>
<sequence>MGHYCEAQTGEPTACPPGTFNNDTGLVNEASCQQCLPGHYCDVPGLSFPTGLCDPGFYCFLGSNISNPTTIDATGGPCPSGTFCLEGSSIPQYCPAGSYSPIAQQANCTVCPAGYYCLSGSSNITECPTGHYCSLGTEFDTQYPCFNGSFNNATKGSSIDDCLLCTPGSYCPGQGLTEPAGTCAPGFYCSLGSWAYKPSVLGNDTGSACNCPAQSIGGMCVAGEYCPAGSAAPVPCDPGFHCLTDELDAVSGPCQAGYFCNGSTILPNPVDETTGDICPKGHYCPEQSSAPIACDPGYYSNAFANQNVSNCLLCTAGMYCSSYGLPLPDDQCDEGWFCPEGETTPQPPGKQCLAGHRCPRGSPMQYPCESGEYQPLPGEGECLSCPPGKYCDRNDAISENQSGAGAPSHGVVTPKDCPAGFYCPNGTETARANPCPVGTYSNTTMLENATECRLCPQGHYCEAVNITEPTGLCSPGFYCVLGAINPIPADASEGGGPCPQGTYCAEGWDWPTPCPKGTYGDRAELPGLSDCTLCPPGEFCAQSGLSASNGSCLGGFYCSNASQSANPVGELYGDECPAGYFCPEGSYMPIACPPGTYNPNKQMVDDTACNPCDAGMYCGGSGLANVSGPCDAGFYCTGGSNTSAPTDGTTGDICPAGSACPEGSSIHKFCENGTYTNHTGASVCYECPPGFYCTNRDRADECPTGHYCPPGTGADIMPCPAGTYNPITGLHNITECTQCDGGSYCLTPGLSAVSGNCTQGYYCTSGVDLATPTGGHTGIGDICPTGYYCPGGTTEPIPCAPGTYAENEGQPLCNACPAGYYCLVNSTTYTHQVCPSGYYCPQGTRHSFEFPCPKGSYNPATQSTGPEDCLACPPGEYCETDGMSATSGDCSAGWYCTGGSFQNQPIASSNVSDWSDCSCPNLNYTGGRCYPGYYCPIGSHFPVSCDGGSYCGTYGLALPTDLCDAGYYCDGNASEANPADKICPPGYYCESGSATPTPCPAGTFSNDEGNVNVTDCQPCTPGYYCSGTANTNVSGPCAPMYYCPAGQDTATPVEYNCTIGHYCPGETGLPIACPNGTYQNEESTSVCKDCPEGRYCDTTESSIAYGVPGHGVVIPSDCPAGYYCPLNTQSAHQYPCPQGTFSNVTLLQREDQCLPCTGGYYCDSLGQTSPTNQCDAGFACVSAANSSTPTDGSTGYACLPGYYCPKGSDQGTKCPAGTFSNNYGLENVTECQDCTPGMYCQTDGLTTPTGNCTAGHYCQLGAIDPNPVAQSYGDYCWAGHYCPEGTATPLPCPRGTFLPDTQRQDISQCLNCTGGSYCEQQGMTNVTGNCTEGYYCYSGASTATPTDGTTGDICPLGSYCPTGTPSPIPCDDGYYMNHTQAALCDICPPRYYCVNKDRADPCPEGKYCPGNTGFNWELCPKGTYGPTEMLSSDGECTQCDGGSYCNVAGSNVVSGPCSPGYYCQWGVDTASPSNNNTGSGDGCPVGHKCPGATQDPIGCPPGTYNDLTHQPDCQACVAGYFCLANSTTYINTPCPPGSYCPEGTQSANQYECPAGTYNN</sequence>